<accession>A0A1G5BVC6</accession>
<comment type="pathway">
    <text evidence="2">Glycan biosynthesis; alginate biosynthesis.</text>
</comment>
<dbReference type="GO" id="GO:0016787">
    <property type="term" value="F:hydrolase activity"/>
    <property type="evidence" value="ECO:0007669"/>
    <property type="project" value="UniProtKB-KW"/>
</dbReference>
<keyword evidence="8" id="KW-0378">Hydrolase</keyword>
<evidence type="ECO:0000256" key="5">
    <source>
        <dbReference type="ARBA" id="ARBA00022764"/>
    </source>
</evidence>
<name>A0A1G5BVC6_9FIRM</name>
<evidence type="ECO:0000313" key="9">
    <source>
        <dbReference type="Proteomes" id="UP000183047"/>
    </source>
</evidence>
<evidence type="ECO:0000313" key="8">
    <source>
        <dbReference type="EMBL" id="SCX94142.1"/>
    </source>
</evidence>
<keyword evidence="6" id="KW-0016">Alginate biosynthesis</keyword>
<dbReference type="EMBL" id="FMUR01000005">
    <property type="protein sequence ID" value="SCX94142.1"/>
    <property type="molecule type" value="Genomic_DNA"/>
</dbReference>
<reference evidence="9" key="1">
    <citation type="submission" date="2016-10" db="EMBL/GenBank/DDBJ databases">
        <authorList>
            <person name="Varghese N."/>
            <person name="Submissions S."/>
        </authorList>
    </citation>
    <scope>NUCLEOTIDE SEQUENCE [LARGE SCALE GENOMIC DNA]</scope>
    <source>
        <strain evidence="9">XBD2006</strain>
    </source>
</reference>
<dbReference type="RefSeq" id="WP_026666966.1">
    <property type="nucleotide sequence ID" value="NZ_FMUR01000005.1"/>
</dbReference>
<evidence type="ECO:0000256" key="6">
    <source>
        <dbReference type="ARBA" id="ARBA00022841"/>
    </source>
</evidence>
<keyword evidence="4" id="KW-0732">Signal</keyword>
<dbReference type="GO" id="GO:0042121">
    <property type="term" value="P:alginic acid biosynthetic process"/>
    <property type="evidence" value="ECO:0007669"/>
    <property type="project" value="UniProtKB-UniPathway"/>
</dbReference>
<keyword evidence="3 8" id="KW-0808">Transferase</keyword>
<dbReference type="Pfam" id="PF16822">
    <property type="entry name" value="ALGX"/>
    <property type="match status" value="1"/>
</dbReference>
<dbReference type="OrthoDB" id="175771at2"/>
<dbReference type="UniPathway" id="UPA00286"/>
<organism evidence="8 9">
    <name type="scientific">Butyrivibrio hungatei</name>
    <dbReference type="NCBI Taxonomy" id="185008"/>
    <lineage>
        <taxon>Bacteria</taxon>
        <taxon>Bacillati</taxon>
        <taxon>Bacillota</taxon>
        <taxon>Clostridia</taxon>
        <taxon>Lachnospirales</taxon>
        <taxon>Lachnospiraceae</taxon>
        <taxon>Butyrivibrio</taxon>
    </lineage>
</organism>
<evidence type="ECO:0000256" key="3">
    <source>
        <dbReference type="ARBA" id="ARBA00022679"/>
    </source>
</evidence>
<dbReference type="Proteomes" id="UP000183047">
    <property type="component" value="Unassembled WGS sequence"/>
</dbReference>
<evidence type="ECO:0000256" key="4">
    <source>
        <dbReference type="ARBA" id="ARBA00022729"/>
    </source>
</evidence>
<keyword evidence="9" id="KW-1185">Reference proteome</keyword>
<evidence type="ECO:0000256" key="2">
    <source>
        <dbReference type="ARBA" id="ARBA00005182"/>
    </source>
</evidence>
<proteinExistence type="predicted"/>
<evidence type="ECO:0000259" key="7">
    <source>
        <dbReference type="Pfam" id="PF16822"/>
    </source>
</evidence>
<protein>
    <submittedName>
        <fullName evidence="8">SGNH hydrolase-like domain-containing protein, acetyltransferase AlgX</fullName>
    </submittedName>
</protein>
<dbReference type="AlphaFoldDB" id="A0A1G5BVC6"/>
<keyword evidence="5" id="KW-0574">Periplasm</keyword>
<sequence>MKYFVKKRIFAVVFLLAMFSFSAVNIYLNKDAFIKEANKHLNEPDKLPSEFEEVMQDEIVGKRHFVEAYGLTQKTLGKKEFNSFEFVKDNNGFLHYAAFYRDDEKKIFECALRVKRLQNYVEKYGTKVLFVMAPSKYNRKYSDFEMGLPVNNPTEDTYEMMIYLNRLGVPSINLGEVIPSKDIPYEQAFFKTDHHWTVPAAFEATKVMIDELNDRYGANFDPTGFYLSDKAYTVKKYEGHMLGSMGRDTGIAYSGLEDFTALLPNFDGHYKRTYIMDDEETLEGTYSETLLDMDVLEPDIDYYEDSQYSLYLDQVTNLENIENFDNPDGPSVLMIRDSYFGPVIPFMAPMCSKLDAIWALEKMDDMNVGEYIKKQYESGERYDYLIVEYYPHNIDEEAFKFFRGDN</sequence>
<dbReference type="InterPro" id="IPR031811">
    <property type="entry name" value="ALGX/ALGJ_SGNH-like"/>
</dbReference>
<dbReference type="GO" id="GO:0042597">
    <property type="term" value="C:periplasmic space"/>
    <property type="evidence" value="ECO:0007669"/>
    <property type="project" value="UniProtKB-SubCell"/>
</dbReference>
<dbReference type="GO" id="GO:0016740">
    <property type="term" value="F:transferase activity"/>
    <property type="evidence" value="ECO:0007669"/>
    <property type="project" value="UniProtKB-KW"/>
</dbReference>
<gene>
    <name evidence="8" type="ORF">SAMN02910451_00834</name>
</gene>
<evidence type="ECO:0000256" key="1">
    <source>
        <dbReference type="ARBA" id="ARBA00004418"/>
    </source>
</evidence>
<feature type="domain" description="AlgX/AlgJ SGNH hydrolase-like" evidence="7">
    <location>
        <begin position="103"/>
        <end position="247"/>
    </location>
</feature>
<comment type="subcellular location">
    <subcellularLocation>
        <location evidence="1">Periplasm</location>
    </subcellularLocation>
</comment>